<dbReference type="InterPro" id="IPR040221">
    <property type="entry name" value="CDCA7/CDA7L"/>
</dbReference>
<keyword evidence="7" id="KW-0805">Transcription regulation</keyword>
<keyword evidence="5" id="KW-0597">Phosphoprotein</keyword>
<dbReference type="AlphaFoldDB" id="A0A5B8MJ11"/>
<feature type="domain" description="Zinc-finger" evidence="10">
    <location>
        <begin position="14"/>
        <end position="105"/>
    </location>
</feature>
<dbReference type="GO" id="GO:0005634">
    <property type="term" value="C:nucleus"/>
    <property type="evidence" value="ECO:0007669"/>
    <property type="project" value="UniProtKB-SubCell"/>
</dbReference>
<evidence type="ECO:0000256" key="6">
    <source>
        <dbReference type="ARBA" id="ARBA00022843"/>
    </source>
</evidence>
<evidence type="ECO:0000256" key="4">
    <source>
        <dbReference type="ARBA" id="ARBA00022499"/>
    </source>
</evidence>
<evidence type="ECO:0000256" key="8">
    <source>
        <dbReference type="ARBA" id="ARBA00023163"/>
    </source>
</evidence>
<dbReference type="OrthoDB" id="298344at2759"/>
<dbReference type="PANTHER" id="PTHR31169">
    <property type="entry name" value="OS05G0300700 PROTEIN"/>
    <property type="match status" value="1"/>
</dbReference>
<name>A0A5B8MJ11_9CHLO</name>
<dbReference type="PANTHER" id="PTHR31169:SF15">
    <property type="entry name" value="EXPRESSED PROTEIN"/>
    <property type="match status" value="1"/>
</dbReference>
<evidence type="ECO:0000259" key="10">
    <source>
        <dbReference type="Pfam" id="PF10497"/>
    </source>
</evidence>
<gene>
    <name evidence="11" type="ORF">A3770_04p29250</name>
</gene>
<keyword evidence="8" id="KW-0804">Transcription</keyword>
<evidence type="ECO:0000256" key="7">
    <source>
        <dbReference type="ARBA" id="ARBA00023015"/>
    </source>
</evidence>
<sequence>MEKVLAHSTRITVAKECTGKSDCSRCHSATGKFFRACLLLIRCGLVLEALRKEMEEGTWLCPEEDHPESGWICNSSVCMSRRGLCPTGIAIYGAQERGFPSAAHYVQAKMLKHKKKNSSTCKPVATTCELK</sequence>
<evidence type="ECO:0000313" key="11">
    <source>
        <dbReference type="EMBL" id="QDZ20407.1"/>
    </source>
</evidence>
<evidence type="ECO:0000313" key="12">
    <source>
        <dbReference type="Proteomes" id="UP000316726"/>
    </source>
</evidence>
<protein>
    <recommendedName>
        <fullName evidence="10">Zinc-finger domain-containing protein</fullName>
    </recommendedName>
</protein>
<proteinExistence type="predicted"/>
<dbReference type="GO" id="GO:0005737">
    <property type="term" value="C:cytoplasm"/>
    <property type="evidence" value="ECO:0007669"/>
    <property type="project" value="UniProtKB-SubCell"/>
</dbReference>
<reference evidence="11 12" key="1">
    <citation type="submission" date="2018-07" db="EMBL/GenBank/DDBJ databases">
        <title>The complete nuclear genome of the prasinophyte Chloropicon primus (CCMP1205).</title>
        <authorList>
            <person name="Pombert J.-F."/>
            <person name="Otis C."/>
            <person name="Turmel M."/>
            <person name="Lemieux C."/>
        </authorList>
    </citation>
    <scope>NUCLEOTIDE SEQUENCE [LARGE SCALE GENOMIC DNA]</scope>
    <source>
        <strain evidence="11 12">CCMP1205</strain>
    </source>
</reference>
<dbReference type="Proteomes" id="UP000316726">
    <property type="component" value="Chromosome 4"/>
</dbReference>
<evidence type="ECO:0000256" key="2">
    <source>
        <dbReference type="ARBA" id="ARBA00004496"/>
    </source>
</evidence>
<dbReference type="EMBL" id="CP031037">
    <property type="protein sequence ID" value="QDZ20407.1"/>
    <property type="molecule type" value="Genomic_DNA"/>
</dbReference>
<evidence type="ECO:0000256" key="5">
    <source>
        <dbReference type="ARBA" id="ARBA00022553"/>
    </source>
</evidence>
<evidence type="ECO:0000256" key="3">
    <source>
        <dbReference type="ARBA" id="ARBA00022490"/>
    </source>
</evidence>
<evidence type="ECO:0000256" key="1">
    <source>
        <dbReference type="ARBA" id="ARBA00004123"/>
    </source>
</evidence>
<accession>A0A5B8MJ11</accession>
<comment type="subcellular location">
    <subcellularLocation>
        <location evidence="2">Cytoplasm</location>
    </subcellularLocation>
    <subcellularLocation>
        <location evidence="1">Nucleus</location>
    </subcellularLocation>
</comment>
<keyword evidence="6" id="KW-0832">Ubl conjugation</keyword>
<dbReference type="GO" id="GO:0006355">
    <property type="term" value="P:regulation of DNA-templated transcription"/>
    <property type="evidence" value="ECO:0007669"/>
    <property type="project" value="InterPro"/>
</dbReference>
<keyword evidence="9" id="KW-0539">Nucleus</keyword>
<keyword evidence="3" id="KW-0963">Cytoplasm</keyword>
<dbReference type="InterPro" id="IPR018866">
    <property type="entry name" value="Znf-4CXXC_R1"/>
</dbReference>
<organism evidence="11 12">
    <name type="scientific">Chloropicon primus</name>
    <dbReference type="NCBI Taxonomy" id="1764295"/>
    <lineage>
        <taxon>Eukaryota</taxon>
        <taxon>Viridiplantae</taxon>
        <taxon>Chlorophyta</taxon>
        <taxon>Chloropicophyceae</taxon>
        <taxon>Chloropicales</taxon>
        <taxon>Chloropicaceae</taxon>
        <taxon>Chloropicon</taxon>
    </lineage>
</organism>
<dbReference type="Pfam" id="PF10497">
    <property type="entry name" value="zf-4CXXC_R1"/>
    <property type="match status" value="1"/>
</dbReference>
<keyword evidence="4" id="KW-1017">Isopeptide bond</keyword>
<evidence type="ECO:0000256" key="9">
    <source>
        <dbReference type="ARBA" id="ARBA00023242"/>
    </source>
</evidence>
<keyword evidence="12" id="KW-1185">Reference proteome</keyword>